<dbReference type="Proteomes" id="UP000324222">
    <property type="component" value="Unassembled WGS sequence"/>
</dbReference>
<keyword evidence="2" id="KW-1185">Reference proteome</keyword>
<dbReference type="EMBL" id="VSRR010081044">
    <property type="protein sequence ID" value="MPC89449.1"/>
    <property type="molecule type" value="Genomic_DNA"/>
</dbReference>
<gene>
    <name evidence="1" type="ORF">E2C01_084397</name>
</gene>
<comment type="caution">
    <text evidence="1">The sequence shown here is derived from an EMBL/GenBank/DDBJ whole genome shotgun (WGS) entry which is preliminary data.</text>
</comment>
<proteinExistence type="predicted"/>
<sequence length="93" mass="10743">MKTIYNQHHHQHHQHQHQHYQQQHYQHIHSFHRRAITGAINTSAATQRPSQAIVSLVMGTTSGNTSTELANKSRTCGAKRHNSLDYTRTQCTY</sequence>
<protein>
    <submittedName>
        <fullName evidence="1">Uncharacterized protein</fullName>
    </submittedName>
</protein>
<name>A0A5B7J438_PORTR</name>
<organism evidence="1 2">
    <name type="scientific">Portunus trituberculatus</name>
    <name type="common">Swimming crab</name>
    <name type="synonym">Neptunus trituberculatus</name>
    <dbReference type="NCBI Taxonomy" id="210409"/>
    <lineage>
        <taxon>Eukaryota</taxon>
        <taxon>Metazoa</taxon>
        <taxon>Ecdysozoa</taxon>
        <taxon>Arthropoda</taxon>
        <taxon>Crustacea</taxon>
        <taxon>Multicrustacea</taxon>
        <taxon>Malacostraca</taxon>
        <taxon>Eumalacostraca</taxon>
        <taxon>Eucarida</taxon>
        <taxon>Decapoda</taxon>
        <taxon>Pleocyemata</taxon>
        <taxon>Brachyura</taxon>
        <taxon>Eubrachyura</taxon>
        <taxon>Portunoidea</taxon>
        <taxon>Portunidae</taxon>
        <taxon>Portuninae</taxon>
        <taxon>Portunus</taxon>
    </lineage>
</organism>
<dbReference type="AlphaFoldDB" id="A0A5B7J438"/>
<accession>A0A5B7J438</accession>
<evidence type="ECO:0000313" key="2">
    <source>
        <dbReference type="Proteomes" id="UP000324222"/>
    </source>
</evidence>
<reference evidence="1 2" key="1">
    <citation type="submission" date="2019-05" db="EMBL/GenBank/DDBJ databases">
        <title>Another draft genome of Portunus trituberculatus and its Hox gene families provides insights of decapod evolution.</title>
        <authorList>
            <person name="Jeong J.-H."/>
            <person name="Song I."/>
            <person name="Kim S."/>
            <person name="Choi T."/>
            <person name="Kim D."/>
            <person name="Ryu S."/>
            <person name="Kim W."/>
        </authorList>
    </citation>
    <scope>NUCLEOTIDE SEQUENCE [LARGE SCALE GENOMIC DNA]</scope>
    <source>
        <tissue evidence="1">Muscle</tissue>
    </source>
</reference>
<evidence type="ECO:0000313" key="1">
    <source>
        <dbReference type="EMBL" id="MPC89449.1"/>
    </source>
</evidence>